<name>A0AAJ5RZZ5_9BACI</name>
<dbReference type="InterPro" id="IPR003615">
    <property type="entry name" value="HNH_nuc"/>
</dbReference>
<dbReference type="CDD" id="cd00085">
    <property type="entry name" value="HNHc"/>
    <property type="match status" value="1"/>
</dbReference>
<organism evidence="2 3">
    <name type="scientific">Lysinibacillus irui</name>
    <dbReference type="NCBI Taxonomy" id="2998077"/>
    <lineage>
        <taxon>Bacteria</taxon>
        <taxon>Bacillati</taxon>
        <taxon>Bacillota</taxon>
        <taxon>Bacilli</taxon>
        <taxon>Bacillales</taxon>
        <taxon>Bacillaceae</taxon>
        <taxon>Lysinibacillus</taxon>
    </lineage>
</organism>
<dbReference type="Gene3D" id="1.10.30.50">
    <property type="match status" value="1"/>
</dbReference>
<dbReference type="Pfam" id="PF01844">
    <property type="entry name" value="HNH"/>
    <property type="match status" value="1"/>
</dbReference>
<geneLocation type="plasmid" evidence="2 3">
    <name>unnamed</name>
</geneLocation>
<dbReference type="EMBL" id="CP113528">
    <property type="protein sequence ID" value="WDV09244.1"/>
    <property type="molecule type" value="Genomic_DNA"/>
</dbReference>
<evidence type="ECO:0000313" key="3">
    <source>
        <dbReference type="Proteomes" id="UP001219585"/>
    </source>
</evidence>
<keyword evidence="2" id="KW-0378">Hydrolase</keyword>
<dbReference type="PANTHER" id="PTHR33877:SF1">
    <property type="entry name" value="TYPE IV METHYL-DIRECTED RESTRICTION ENZYME ECOKMCRA"/>
    <property type="match status" value="1"/>
</dbReference>
<proteinExistence type="predicted"/>
<protein>
    <submittedName>
        <fullName evidence="2">HNH endonuclease signature motif containing protein</fullName>
    </submittedName>
</protein>
<dbReference type="SMART" id="SM00507">
    <property type="entry name" value="HNHc"/>
    <property type="match status" value="1"/>
</dbReference>
<dbReference type="GO" id="GO:0004519">
    <property type="term" value="F:endonuclease activity"/>
    <property type="evidence" value="ECO:0007669"/>
    <property type="project" value="UniProtKB-KW"/>
</dbReference>
<evidence type="ECO:0000259" key="1">
    <source>
        <dbReference type="SMART" id="SM00507"/>
    </source>
</evidence>
<accession>A0AAJ5RZZ5</accession>
<dbReference type="KEGG" id="liu:OU989_23435"/>
<dbReference type="Proteomes" id="UP001219585">
    <property type="component" value="Plasmid unnamed"/>
</dbReference>
<gene>
    <name evidence="2" type="ORF">OU989_23435</name>
</gene>
<feature type="domain" description="HNH nuclease" evidence="1">
    <location>
        <begin position="171"/>
        <end position="229"/>
    </location>
</feature>
<dbReference type="GO" id="GO:0008270">
    <property type="term" value="F:zinc ion binding"/>
    <property type="evidence" value="ECO:0007669"/>
    <property type="project" value="InterPro"/>
</dbReference>
<keyword evidence="2" id="KW-0540">Nuclease</keyword>
<keyword evidence="2" id="KW-0255">Endonuclease</keyword>
<reference evidence="2" key="1">
    <citation type="submission" date="2022-11" db="EMBL/GenBank/DDBJ databases">
        <title>Lysinibacillus irui.</title>
        <authorList>
            <person name="Akintayo S.O."/>
        </authorList>
    </citation>
    <scope>NUCLEOTIDE SEQUENCE</scope>
    <source>
        <strain evidence="2">IRB4-01</strain>
        <plasmid evidence="2">unnamed</plasmid>
    </source>
</reference>
<dbReference type="InterPro" id="IPR002711">
    <property type="entry name" value="HNH"/>
</dbReference>
<dbReference type="GO" id="GO:0003676">
    <property type="term" value="F:nucleic acid binding"/>
    <property type="evidence" value="ECO:0007669"/>
    <property type="project" value="InterPro"/>
</dbReference>
<dbReference type="AlphaFoldDB" id="A0AAJ5RZZ5"/>
<dbReference type="InterPro" id="IPR052892">
    <property type="entry name" value="NA-targeting_endonuclease"/>
</dbReference>
<evidence type="ECO:0000313" key="2">
    <source>
        <dbReference type="EMBL" id="WDV09244.1"/>
    </source>
</evidence>
<keyword evidence="2" id="KW-0614">Plasmid</keyword>
<dbReference type="RefSeq" id="WP_274797464.1">
    <property type="nucleotide sequence ID" value="NZ_CP113528.1"/>
</dbReference>
<dbReference type="PANTHER" id="PTHR33877">
    <property type="entry name" value="SLL1193 PROTEIN"/>
    <property type="match status" value="1"/>
</dbReference>
<sequence length="250" mass="29681">MAAHMVDELAGINELSVSNWLEYDEIDWIRKCSKPFKKTLLHNYISFIFIEQNEYLLHKHLPIEVIMCLTDIMRKYGIDYSHLGNVEYSELEIDDVNDEIEDYGRKVFSFFLEKLEVIFVDDVFTVLFANKDFLYDFNSQIQELVRTLNQREHPELLRKNGVFKRVYLPQWLKKGVFMRDKGRCQICGTDLTKIFSLEKAENYDHIIPLEKGGTNDPVNFQLTCETCNKSKRDRNEDYNSLGSRYWDINE</sequence>